<dbReference type="VEuPathDB" id="FungiDB:BTJ68_01207"/>
<gene>
    <name evidence="1" type="ORF">D0861_04973</name>
</gene>
<accession>A0A3M7FH49</accession>
<evidence type="ECO:0000313" key="2">
    <source>
        <dbReference type="Proteomes" id="UP000268823"/>
    </source>
</evidence>
<sequence length="189" mass="21404">MAAIGDHVSHTLATAESSQKPCGLLELPPELRNNIYKLCFKTVHDNRSSFNAPTPPETAVLQTCRQIRNEAAQICQVADREYWSDSHFWLQRETYEQAKADAESMRSEKLRLINKITIAVPSHEFPAELHLATRETKSWGASWVSPLDARYVIIMVRTKQAFDQAGALGGTFRVQELLGLRLCWFRSCA</sequence>
<evidence type="ECO:0000313" key="1">
    <source>
        <dbReference type="EMBL" id="RMY88159.1"/>
    </source>
</evidence>
<dbReference type="Proteomes" id="UP000268823">
    <property type="component" value="Unassembled WGS sequence"/>
</dbReference>
<dbReference type="InterPro" id="IPR038883">
    <property type="entry name" value="AN11006-like"/>
</dbReference>
<dbReference type="AlphaFoldDB" id="A0A3M7FH49"/>
<dbReference type="EMBL" id="QWIR01000083">
    <property type="protein sequence ID" value="RMY88159.1"/>
    <property type="molecule type" value="Genomic_DNA"/>
</dbReference>
<reference evidence="1 2" key="1">
    <citation type="journal article" date="2018" name="BMC Genomics">
        <title>Genomic evidence for intraspecific hybridization in a clonal and extremely halotolerant yeast.</title>
        <authorList>
            <person name="Gostincar C."/>
            <person name="Stajich J.E."/>
            <person name="Zupancic J."/>
            <person name="Zalar P."/>
            <person name="Gunde-Cimerman N."/>
        </authorList>
    </citation>
    <scope>NUCLEOTIDE SEQUENCE [LARGE SCALE GENOMIC DNA]</scope>
    <source>
        <strain evidence="1 2">EXF-2788</strain>
    </source>
</reference>
<dbReference type="PANTHER" id="PTHR42085">
    <property type="entry name" value="F-BOX DOMAIN-CONTAINING PROTEIN"/>
    <property type="match status" value="1"/>
</dbReference>
<dbReference type="PANTHER" id="PTHR42085:SF1">
    <property type="entry name" value="F-BOX DOMAIN-CONTAINING PROTEIN"/>
    <property type="match status" value="1"/>
</dbReference>
<name>A0A3M7FH49_HORWE</name>
<protein>
    <submittedName>
        <fullName evidence="1">Uncharacterized protein</fullName>
    </submittedName>
</protein>
<comment type="caution">
    <text evidence="1">The sequence shown here is derived from an EMBL/GenBank/DDBJ whole genome shotgun (WGS) entry which is preliminary data.</text>
</comment>
<proteinExistence type="predicted"/>
<dbReference type="OrthoDB" id="5413827at2759"/>
<organism evidence="1 2">
    <name type="scientific">Hortaea werneckii</name>
    <name type="common">Black yeast</name>
    <name type="synonym">Cladosporium werneckii</name>
    <dbReference type="NCBI Taxonomy" id="91943"/>
    <lineage>
        <taxon>Eukaryota</taxon>
        <taxon>Fungi</taxon>
        <taxon>Dikarya</taxon>
        <taxon>Ascomycota</taxon>
        <taxon>Pezizomycotina</taxon>
        <taxon>Dothideomycetes</taxon>
        <taxon>Dothideomycetidae</taxon>
        <taxon>Mycosphaerellales</taxon>
        <taxon>Teratosphaeriaceae</taxon>
        <taxon>Hortaea</taxon>
    </lineage>
</organism>